<protein>
    <submittedName>
        <fullName evidence="5">OmpH family outer membrane protein</fullName>
    </submittedName>
</protein>
<dbReference type="AlphaFoldDB" id="A0A7D4Q6C2"/>
<dbReference type="Gene3D" id="3.30.910.20">
    <property type="entry name" value="Skp domain"/>
    <property type="match status" value="1"/>
</dbReference>
<dbReference type="SUPFAM" id="SSF111384">
    <property type="entry name" value="OmpH-like"/>
    <property type="match status" value="1"/>
</dbReference>
<feature type="coiled-coil region" evidence="3">
    <location>
        <begin position="86"/>
        <end position="113"/>
    </location>
</feature>
<evidence type="ECO:0000256" key="3">
    <source>
        <dbReference type="SAM" id="Coils"/>
    </source>
</evidence>
<dbReference type="RefSeq" id="WP_173413806.1">
    <property type="nucleotide sequence ID" value="NZ_CP054139.1"/>
</dbReference>
<evidence type="ECO:0000256" key="2">
    <source>
        <dbReference type="ARBA" id="ARBA00022729"/>
    </source>
</evidence>
<dbReference type="KEGG" id="mmab:HQ865_04860"/>
<dbReference type="PANTHER" id="PTHR35089:SF1">
    <property type="entry name" value="CHAPERONE PROTEIN SKP"/>
    <property type="match status" value="1"/>
</dbReference>
<dbReference type="EMBL" id="CP054139">
    <property type="protein sequence ID" value="QKJ29111.1"/>
    <property type="molecule type" value="Genomic_DNA"/>
</dbReference>
<evidence type="ECO:0000313" key="6">
    <source>
        <dbReference type="Proteomes" id="UP000505355"/>
    </source>
</evidence>
<dbReference type="PANTHER" id="PTHR35089">
    <property type="entry name" value="CHAPERONE PROTEIN SKP"/>
    <property type="match status" value="1"/>
</dbReference>
<keyword evidence="6" id="KW-1185">Reference proteome</keyword>
<dbReference type="SMART" id="SM00935">
    <property type="entry name" value="OmpH"/>
    <property type="match status" value="1"/>
</dbReference>
<evidence type="ECO:0000256" key="4">
    <source>
        <dbReference type="SAM" id="SignalP"/>
    </source>
</evidence>
<dbReference type="Proteomes" id="UP000505355">
    <property type="component" value="Chromosome"/>
</dbReference>
<dbReference type="GO" id="GO:0050821">
    <property type="term" value="P:protein stabilization"/>
    <property type="evidence" value="ECO:0007669"/>
    <property type="project" value="TreeGrafter"/>
</dbReference>
<dbReference type="GO" id="GO:0051082">
    <property type="term" value="F:unfolded protein binding"/>
    <property type="evidence" value="ECO:0007669"/>
    <property type="project" value="InterPro"/>
</dbReference>
<organism evidence="5 6">
    <name type="scientific">Mucilaginibacter mali</name>
    <dbReference type="NCBI Taxonomy" id="2740462"/>
    <lineage>
        <taxon>Bacteria</taxon>
        <taxon>Pseudomonadati</taxon>
        <taxon>Bacteroidota</taxon>
        <taxon>Sphingobacteriia</taxon>
        <taxon>Sphingobacteriales</taxon>
        <taxon>Sphingobacteriaceae</taxon>
        <taxon>Mucilaginibacter</taxon>
    </lineage>
</organism>
<dbReference type="GO" id="GO:0005829">
    <property type="term" value="C:cytosol"/>
    <property type="evidence" value="ECO:0007669"/>
    <property type="project" value="TreeGrafter"/>
</dbReference>
<evidence type="ECO:0000256" key="1">
    <source>
        <dbReference type="ARBA" id="ARBA00009091"/>
    </source>
</evidence>
<accession>A0A7D4Q6C2</accession>
<proteinExistence type="inferred from homology"/>
<feature type="signal peptide" evidence="4">
    <location>
        <begin position="1"/>
        <end position="23"/>
    </location>
</feature>
<keyword evidence="2 4" id="KW-0732">Signal</keyword>
<feature type="chain" id="PRO_5029020479" evidence="4">
    <location>
        <begin position="24"/>
        <end position="185"/>
    </location>
</feature>
<dbReference type="Pfam" id="PF03938">
    <property type="entry name" value="OmpH"/>
    <property type="match status" value="1"/>
</dbReference>
<keyword evidence="3" id="KW-0175">Coiled coil</keyword>
<dbReference type="InterPro" id="IPR005632">
    <property type="entry name" value="Chaperone_Skp"/>
</dbReference>
<evidence type="ECO:0000313" key="5">
    <source>
        <dbReference type="EMBL" id="QKJ29111.1"/>
    </source>
</evidence>
<reference evidence="5 6" key="1">
    <citation type="submission" date="2020-05" db="EMBL/GenBank/DDBJ databases">
        <title>Mucilaginibacter mali sp. nov.</title>
        <authorList>
            <person name="Kim H.S."/>
            <person name="Lee K.C."/>
            <person name="Suh M.K."/>
            <person name="Kim J.-S."/>
            <person name="Han K.-I."/>
            <person name="Eom M.K."/>
            <person name="Shin Y.K."/>
            <person name="Lee J.-S."/>
        </authorList>
    </citation>
    <scope>NUCLEOTIDE SEQUENCE [LARGE SCALE GENOMIC DNA]</scope>
    <source>
        <strain evidence="5 6">G2-14</strain>
    </source>
</reference>
<dbReference type="InterPro" id="IPR024930">
    <property type="entry name" value="Skp_dom_sf"/>
</dbReference>
<sequence length="185" mass="20156">MKNLVKSALVAACVLVLSSYAKAQTKIGYLNFQNVVTADPEFAKVTTQINAYQQQFVETIKGINTEYQTKLDEYNAKRATMTDAQRTKAESELTDLQKRLNDQNTNAQNLVNQKYGELTKPLVDKWKAAVNQLAKEKGYTYVIDSSQVELLVAPDGDNLEAAVKAKGGVTAAPAATKPAGGPVKK</sequence>
<name>A0A7D4Q6C2_9SPHI</name>
<gene>
    <name evidence="5" type="ORF">HQ865_04860</name>
</gene>
<comment type="similarity">
    <text evidence="1">Belongs to the Skp family.</text>
</comment>